<gene>
    <name evidence="2" type="ORF">LY01_02768</name>
</gene>
<evidence type="ECO:0000313" key="3">
    <source>
        <dbReference type="Proteomes" id="UP000239002"/>
    </source>
</evidence>
<evidence type="ECO:0000259" key="1">
    <source>
        <dbReference type="Pfam" id="PF13612"/>
    </source>
</evidence>
<sequence>MNRVILRKRAVIESINDVLKNTCYIEHSRHRSFDNFIANLVTGLTTYSFLESKPFINIQRFLPEVRIP</sequence>
<dbReference type="AlphaFoldDB" id="A0A2S6IFT5"/>
<comment type="caution">
    <text evidence="2">The sequence shown here is derived from an EMBL/GenBank/DDBJ whole genome shotgun (WGS) entry which is preliminary data.</text>
</comment>
<dbReference type="EMBL" id="PTJE01000008">
    <property type="protein sequence ID" value="PPK93063.1"/>
    <property type="molecule type" value="Genomic_DNA"/>
</dbReference>
<keyword evidence="3" id="KW-1185">Reference proteome</keyword>
<evidence type="ECO:0000313" key="2">
    <source>
        <dbReference type="EMBL" id="PPK93063.1"/>
    </source>
</evidence>
<protein>
    <submittedName>
        <fullName evidence="2">DDE family transposase</fullName>
    </submittedName>
</protein>
<dbReference type="Proteomes" id="UP000239002">
    <property type="component" value="Unassembled WGS sequence"/>
</dbReference>
<dbReference type="Pfam" id="PF13612">
    <property type="entry name" value="DDE_Tnp_1_3"/>
    <property type="match status" value="1"/>
</dbReference>
<proteinExistence type="predicted"/>
<dbReference type="InterPro" id="IPR025668">
    <property type="entry name" value="Tnp_DDE_dom"/>
</dbReference>
<accession>A0A2S6IFT5</accession>
<reference evidence="2 3" key="1">
    <citation type="submission" date="2018-02" db="EMBL/GenBank/DDBJ databases">
        <title>Genomic Encyclopedia of Archaeal and Bacterial Type Strains, Phase II (KMG-II): from individual species to whole genera.</title>
        <authorList>
            <person name="Goeker M."/>
        </authorList>
    </citation>
    <scope>NUCLEOTIDE SEQUENCE [LARGE SCALE GENOMIC DNA]</scope>
    <source>
        <strain evidence="2 3">DSM 16809</strain>
    </source>
</reference>
<name>A0A2S6IFT5_9FLAO</name>
<feature type="domain" description="Transposase DDE" evidence="1">
    <location>
        <begin position="2"/>
        <end position="32"/>
    </location>
</feature>
<organism evidence="2 3">
    <name type="scientific">Nonlabens xylanidelens</name>
    <dbReference type="NCBI Taxonomy" id="191564"/>
    <lineage>
        <taxon>Bacteria</taxon>
        <taxon>Pseudomonadati</taxon>
        <taxon>Bacteroidota</taxon>
        <taxon>Flavobacteriia</taxon>
        <taxon>Flavobacteriales</taxon>
        <taxon>Flavobacteriaceae</taxon>
        <taxon>Nonlabens</taxon>
    </lineage>
</organism>